<evidence type="ECO:0000313" key="4">
    <source>
        <dbReference type="Proteomes" id="UP000298663"/>
    </source>
</evidence>
<evidence type="ECO:0000259" key="2">
    <source>
        <dbReference type="Pfam" id="PF16493"/>
    </source>
</evidence>
<evidence type="ECO:0000256" key="1">
    <source>
        <dbReference type="ARBA" id="ARBA00023242"/>
    </source>
</evidence>
<organism evidence="3 4">
    <name type="scientific">Steinernema carpocapsae</name>
    <name type="common">Entomopathogenic nematode</name>
    <dbReference type="NCBI Taxonomy" id="34508"/>
    <lineage>
        <taxon>Eukaryota</taxon>
        <taxon>Metazoa</taxon>
        <taxon>Ecdysozoa</taxon>
        <taxon>Nematoda</taxon>
        <taxon>Chromadorea</taxon>
        <taxon>Rhabditida</taxon>
        <taxon>Tylenchina</taxon>
        <taxon>Panagrolaimomorpha</taxon>
        <taxon>Strongyloidoidea</taxon>
        <taxon>Steinernematidae</taxon>
        <taxon>Steinernema</taxon>
    </lineage>
</organism>
<evidence type="ECO:0000313" key="3">
    <source>
        <dbReference type="EMBL" id="TMS36774.1"/>
    </source>
</evidence>
<dbReference type="Pfam" id="PF16493">
    <property type="entry name" value="Meis_PKNOX_N"/>
    <property type="match status" value="1"/>
</dbReference>
<name>A0A4U8UUZ2_STECR</name>
<keyword evidence="4" id="KW-1185">Reference proteome</keyword>
<dbReference type="EMBL" id="AZBU02000001">
    <property type="protein sequence ID" value="TMS36774.1"/>
    <property type="molecule type" value="Genomic_DNA"/>
</dbReference>
<sequence>MDSKPARLASSQVGIFRDLEKKKVSPLTGNCEIDQLVQNAILVLRTNVVELTKVSELSKMFRTKYMQSIKKTMNQESMIGLSTDSDDDLSPEAGAAAFGLNPENFANYGMPNFENISDTIALMNSSSGALAFPFHLFNFQHQFHTINSSSSNLSSSNDSNNNA</sequence>
<dbReference type="AlphaFoldDB" id="A0A4U8UUZ2"/>
<keyword evidence="1" id="KW-0539">Nucleus</keyword>
<protein>
    <recommendedName>
        <fullName evidence="2">MEIS N-terminal domain-containing protein</fullName>
    </recommendedName>
</protein>
<dbReference type="InterPro" id="IPR032453">
    <property type="entry name" value="PKNOX/Meis_N"/>
</dbReference>
<feature type="domain" description="MEIS N-terminal" evidence="2">
    <location>
        <begin position="15"/>
        <end position="76"/>
    </location>
</feature>
<dbReference type="STRING" id="34508.A0A4U8UUZ2"/>
<comment type="caution">
    <text evidence="3">The sequence shown here is derived from an EMBL/GenBank/DDBJ whole genome shotgun (WGS) entry which is preliminary data.</text>
</comment>
<dbReference type="OrthoDB" id="10056939at2759"/>
<dbReference type="Proteomes" id="UP000298663">
    <property type="component" value="Unassembled WGS sequence"/>
</dbReference>
<reference evidence="3 4" key="2">
    <citation type="journal article" date="2019" name="G3 (Bethesda)">
        <title>Hybrid Assembly of the Genome of the Entomopathogenic Nematode Steinernema carpocapsae Identifies the X-Chromosome.</title>
        <authorList>
            <person name="Serra L."/>
            <person name="Macchietto M."/>
            <person name="Macias-Munoz A."/>
            <person name="McGill C.J."/>
            <person name="Rodriguez I.M."/>
            <person name="Rodriguez B."/>
            <person name="Murad R."/>
            <person name="Mortazavi A."/>
        </authorList>
    </citation>
    <scope>NUCLEOTIDE SEQUENCE [LARGE SCALE GENOMIC DNA]</scope>
    <source>
        <strain evidence="3 4">ALL</strain>
    </source>
</reference>
<accession>A0A4U8UUZ2</accession>
<gene>
    <name evidence="3" type="ORF">L596_003859</name>
</gene>
<proteinExistence type="predicted"/>
<reference evidence="3 4" key="1">
    <citation type="journal article" date="2015" name="Genome Biol.">
        <title>Comparative genomics of Steinernema reveals deeply conserved gene regulatory networks.</title>
        <authorList>
            <person name="Dillman A.R."/>
            <person name="Macchietto M."/>
            <person name="Porter C.F."/>
            <person name="Rogers A."/>
            <person name="Williams B."/>
            <person name="Antoshechkin I."/>
            <person name="Lee M.M."/>
            <person name="Goodwin Z."/>
            <person name="Lu X."/>
            <person name="Lewis E.E."/>
            <person name="Goodrich-Blair H."/>
            <person name="Stock S.P."/>
            <person name="Adams B.J."/>
            <person name="Sternberg P.W."/>
            <person name="Mortazavi A."/>
        </authorList>
    </citation>
    <scope>NUCLEOTIDE SEQUENCE [LARGE SCALE GENOMIC DNA]</scope>
    <source>
        <strain evidence="3 4">ALL</strain>
    </source>
</reference>